<dbReference type="EMBL" id="SOBT01000008">
    <property type="protein sequence ID" value="TDU32805.1"/>
    <property type="molecule type" value="Genomic_DNA"/>
</dbReference>
<reference evidence="2 3" key="1">
    <citation type="submission" date="2019-03" db="EMBL/GenBank/DDBJ databases">
        <title>Genomic Encyclopedia of Type Strains, Phase IV (KMG-IV): sequencing the most valuable type-strain genomes for metagenomic binning, comparative biology and taxonomic classification.</title>
        <authorList>
            <person name="Goeker M."/>
        </authorList>
    </citation>
    <scope>NUCLEOTIDE SEQUENCE [LARGE SCALE GENOMIC DNA]</scope>
    <source>
        <strain evidence="2 3">DSM 26377</strain>
    </source>
</reference>
<dbReference type="FunFam" id="2.60.40.1080:FF:000001">
    <property type="entry name" value="Bacterial Ig-like domain, group 2"/>
    <property type="match status" value="8"/>
</dbReference>
<dbReference type="RefSeq" id="WP_133881281.1">
    <property type="nucleotide sequence ID" value="NZ_SOBT01000008.1"/>
</dbReference>
<feature type="domain" description="BIG2" evidence="1">
    <location>
        <begin position="488"/>
        <end position="575"/>
    </location>
</feature>
<keyword evidence="3" id="KW-1185">Reference proteome</keyword>
<dbReference type="Gene3D" id="2.60.40.1080">
    <property type="match status" value="13"/>
</dbReference>
<organism evidence="2 3">
    <name type="scientific">Panacagrimonas perspica</name>
    <dbReference type="NCBI Taxonomy" id="381431"/>
    <lineage>
        <taxon>Bacteria</taxon>
        <taxon>Pseudomonadati</taxon>
        <taxon>Pseudomonadota</taxon>
        <taxon>Gammaproteobacteria</taxon>
        <taxon>Nevskiales</taxon>
        <taxon>Nevskiaceae</taxon>
        <taxon>Panacagrimonas</taxon>
    </lineage>
</organism>
<feature type="domain" description="BIG2" evidence="1">
    <location>
        <begin position="1132"/>
        <end position="1216"/>
    </location>
</feature>
<feature type="domain" description="BIG2" evidence="1">
    <location>
        <begin position="760"/>
        <end position="847"/>
    </location>
</feature>
<dbReference type="InterPro" id="IPR003343">
    <property type="entry name" value="Big_2"/>
</dbReference>
<feature type="domain" description="BIG2" evidence="1">
    <location>
        <begin position="308"/>
        <end position="393"/>
    </location>
</feature>
<dbReference type="SMART" id="SM00635">
    <property type="entry name" value="BID_2"/>
    <property type="match status" value="13"/>
</dbReference>
<accession>A0A4R7PF00</accession>
<feature type="domain" description="BIG2" evidence="1">
    <location>
        <begin position="580"/>
        <end position="665"/>
    </location>
</feature>
<dbReference type="Proteomes" id="UP000295341">
    <property type="component" value="Unassembled WGS sequence"/>
</dbReference>
<feature type="domain" description="BIG2" evidence="1">
    <location>
        <begin position="218"/>
        <end position="303"/>
    </location>
</feature>
<name>A0A4R7PF00_9GAMM</name>
<protein>
    <submittedName>
        <fullName evidence="2">Ig-like protein group 2</fullName>
    </submittedName>
</protein>
<feature type="domain" description="BIG2" evidence="1">
    <location>
        <begin position="852"/>
        <end position="937"/>
    </location>
</feature>
<proteinExistence type="predicted"/>
<feature type="domain" description="BIG2" evidence="1">
    <location>
        <begin position="1037"/>
        <end position="1122"/>
    </location>
</feature>
<evidence type="ECO:0000313" key="2">
    <source>
        <dbReference type="EMBL" id="TDU32805.1"/>
    </source>
</evidence>
<comment type="caution">
    <text evidence="2">The sequence shown here is derived from an EMBL/GenBank/DDBJ whole genome shotgun (WGS) entry which is preliminary data.</text>
</comment>
<dbReference type="InterPro" id="IPR008964">
    <property type="entry name" value="Invasin/intimin_cell_adhesion"/>
</dbReference>
<gene>
    <name evidence="2" type="ORF">DFR24_2210</name>
</gene>
<sequence>MISSGSLLQARFSWMLMLALLLGACGGGGGGGGNGGDDPEATLVRVEISPATVSVAIGTTQQLTATAVYSDGTTQNVTSTANWTPENAAVASVGNAAVNKGLLRGIRAGSTSVSATFQGASVTAAVTVTPATPVSLSVTPTNPFIPDGGVRQLAATMFFSDGTQQDVTNSATWTTARPAVATVNSTGLVTAIDPGSSVISATAMSLTQSATVTVTSALATSLTVTPFNPAVPVGGTQQFTATVTFSDSTTRDVTTTATWISSLPGRATISDAAGSKGLATARLAGATQISAEVMGVRGAVTMTVTNTGIVSIDVTPKNANVAVGFARPYQATARLSNGTTRDVTTEVSWTSSNTARATIGNAAADKGIATGVAAGPTTITAKLGNVEGSTALNVTAVTLTAIGVTPANPSIALGLDQLFTAIATFSDASTLNVTDRVIWASSNVTVASISNADGSRGLASSLATGTTTVSASIGTTTGQTVLTVADAALTAIEITPTNLTVAKGLTQSFTATGRFTDEVARDITTSVTWSSSSPAVATISNDAGAMTQGRATAVQVGTTTITATRSGINGTATMTVTDALLVSIDVTPKNANVGVGFERAFQATARLSDATTRDITTEVSWTSGDPALATIGNAAADKGIATGVAEGQTTITATLGDAQGSTTLNVNVVTITAIGVTPANPSIALGLEQPFTAIATFSDSSTLNVTDRVTWASSDEAVATISNADGSHGLASSIATGTTTVSASIGPTTGQTVLTVADAALTAIEITPVNPIVAKGLTQAFTATGTFTDEVARDITTSVTWSSSSPAVATISNDAGAMTQGRATGIQAGTTTITATRNGVTASTTLRVTAAVLQTIDVTPADASVPVGAEQAFTATGTYSDGSTANLSGLVTWASSQTSVATISNVTGSRGLATARATGTTTISATSISGAVVGSTSFIVTPIVLRSIQVTPAAATVVFGGTRQLTATGTYSDGSTRNITTEVTWATVDPSIASVSNATGSKGLATAAATTGAATITATDPDTMIDGAMTLTVVSALLTEIRVTPAAATLPIGFARQYTALGVYSNGSEQDVTTQVLWTSTAPAIAPVSNASGFKGVVSGTAVGGSTIRATLSNGAGTNIVGQTGVTVTAATLTSIAVTPGSVFRPSGSTQQFVAVGTFSDGSTLPITEQVTWASSEASVATISNQAGTQGLATVIAGLLPITTTISATRGAVAATATLSRGLL</sequence>
<evidence type="ECO:0000313" key="3">
    <source>
        <dbReference type="Proteomes" id="UP000295341"/>
    </source>
</evidence>
<feature type="domain" description="BIG2" evidence="1">
    <location>
        <begin position="42"/>
        <end position="127"/>
    </location>
</feature>
<feature type="domain" description="BIG2" evidence="1">
    <location>
        <begin position="398"/>
        <end position="483"/>
    </location>
</feature>
<feature type="domain" description="BIG2" evidence="1">
    <location>
        <begin position="132"/>
        <end position="213"/>
    </location>
</feature>
<dbReference type="AlphaFoldDB" id="A0A4R7PF00"/>
<feature type="domain" description="BIG2" evidence="1">
    <location>
        <begin position="670"/>
        <end position="755"/>
    </location>
</feature>
<evidence type="ECO:0000259" key="1">
    <source>
        <dbReference type="SMART" id="SM00635"/>
    </source>
</evidence>
<dbReference type="Pfam" id="PF02368">
    <property type="entry name" value="Big_2"/>
    <property type="match status" value="13"/>
</dbReference>
<dbReference type="SUPFAM" id="SSF49373">
    <property type="entry name" value="Invasin/intimin cell-adhesion fragments"/>
    <property type="match status" value="6"/>
</dbReference>
<feature type="domain" description="BIG2" evidence="1">
    <location>
        <begin position="944"/>
        <end position="1030"/>
    </location>
</feature>